<proteinExistence type="predicted"/>
<sequence length="84" mass="9901">MPPISNFVFKKKEEKKKGESRRDYTPRLADENDCLSEDERVLKVKQSSVKSRERPGVDWKAETFGLVCKIIFLKIPRVYRGRSR</sequence>
<dbReference type="AlphaFoldDB" id="A0AAW2EDP5"/>
<dbReference type="EMBL" id="JADYXP020000027">
    <property type="protein sequence ID" value="KAL0099762.1"/>
    <property type="molecule type" value="Genomic_DNA"/>
</dbReference>
<organism evidence="1 2">
    <name type="scientific">Cardiocondyla obscurior</name>
    <dbReference type="NCBI Taxonomy" id="286306"/>
    <lineage>
        <taxon>Eukaryota</taxon>
        <taxon>Metazoa</taxon>
        <taxon>Ecdysozoa</taxon>
        <taxon>Arthropoda</taxon>
        <taxon>Hexapoda</taxon>
        <taxon>Insecta</taxon>
        <taxon>Pterygota</taxon>
        <taxon>Neoptera</taxon>
        <taxon>Endopterygota</taxon>
        <taxon>Hymenoptera</taxon>
        <taxon>Apocrita</taxon>
        <taxon>Aculeata</taxon>
        <taxon>Formicoidea</taxon>
        <taxon>Formicidae</taxon>
        <taxon>Myrmicinae</taxon>
        <taxon>Cardiocondyla</taxon>
    </lineage>
</organism>
<gene>
    <name evidence="1" type="ORF">PUN28_019876</name>
</gene>
<evidence type="ECO:0000313" key="1">
    <source>
        <dbReference type="EMBL" id="KAL0099762.1"/>
    </source>
</evidence>
<evidence type="ECO:0000313" key="2">
    <source>
        <dbReference type="Proteomes" id="UP001430953"/>
    </source>
</evidence>
<accession>A0AAW2EDP5</accession>
<dbReference type="Proteomes" id="UP001430953">
    <property type="component" value="Unassembled WGS sequence"/>
</dbReference>
<name>A0AAW2EDP5_9HYME</name>
<keyword evidence="2" id="KW-1185">Reference proteome</keyword>
<comment type="caution">
    <text evidence="1">The sequence shown here is derived from an EMBL/GenBank/DDBJ whole genome shotgun (WGS) entry which is preliminary data.</text>
</comment>
<protein>
    <submittedName>
        <fullName evidence="1">Uncharacterized protein</fullName>
    </submittedName>
</protein>
<reference evidence="1 2" key="1">
    <citation type="submission" date="2023-03" db="EMBL/GenBank/DDBJ databases">
        <title>High recombination rates correlate with genetic variation in Cardiocondyla obscurior ants.</title>
        <authorList>
            <person name="Errbii M."/>
        </authorList>
    </citation>
    <scope>NUCLEOTIDE SEQUENCE [LARGE SCALE GENOMIC DNA]</scope>
    <source>
        <strain evidence="1">Alpha-2009</strain>
        <tissue evidence="1">Whole body</tissue>
    </source>
</reference>